<dbReference type="Pfam" id="PF21516">
    <property type="entry name" value="YqeH-like_C"/>
    <property type="match status" value="1"/>
</dbReference>
<dbReference type="InterPro" id="IPR006073">
    <property type="entry name" value="GTP-bd"/>
</dbReference>
<dbReference type="CDD" id="cd01855">
    <property type="entry name" value="YqeH"/>
    <property type="match status" value="1"/>
</dbReference>
<accession>A0A553ZZD7</accession>
<dbReference type="SUPFAM" id="SSF52540">
    <property type="entry name" value="P-loop containing nucleoside triphosphate hydrolases"/>
    <property type="match status" value="1"/>
</dbReference>
<dbReference type="OrthoDB" id="9773841at2"/>
<dbReference type="InterPro" id="IPR048422">
    <property type="entry name" value="NOA1/YqeH-like_C"/>
</dbReference>
<sequence length="383" mass="42331">MDEKERNDPVGESRVDTQPIYCSGCGIQIQTEDKQKLGYAPASALQRDVVICQRCFKLKHYNEVQDVSLTDDDFYKILNTISEKDALVVKIVDVFDFNGSWLTGLNRFAGKNDVFLVGNKVDLLPKLINRNKVTNWLKFSAKQLGLTPKSVALMSTKTGEGVLDVAAEIDRLRGGRDVYIVGCTNVGKSSFINQLIKQFAGDTDQLITTSHFPGTTLDVIDIPLDDGQTMFDTPGIINRHQMAHYVSEAGLKVITPKKEAKPKVYQLNSGQTLFLGGLGRMDFVQGERTSFVCYVSNELSIHRTKYEKANQLYEQHAGTLLTPPDEQQGALEMVKHEFKITDQASDIVYSGLGWITVKGSGLKIEAYAPKGVGVSVRPSILSG</sequence>
<dbReference type="Gene3D" id="3.40.50.300">
    <property type="entry name" value="P-loop containing nucleotide triphosphate hydrolases"/>
    <property type="match status" value="1"/>
</dbReference>
<dbReference type="InterPro" id="IPR019988">
    <property type="entry name" value="GTP-bd_ribosome_bgen_YqeH"/>
</dbReference>
<dbReference type="PANTHER" id="PTHR46434">
    <property type="entry name" value="GENETIC INTERACTOR OF PROHIBITINS 3, MITOCHONDRIAL"/>
    <property type="match status" value="1"/>
</dbReference>
<evidence type="ECO:0000259" key="1">
    <source>
        <dbReference type="Pfam" id="PF01926"/>
    </source>
</evidence>
<dbReference type="Pfam" id="PF01926">
    <property type="entry name" value="MMR_HSR1"/>
    <property type="match status" value="1"/>
</dbReference>
<gene>
    <name evidence="3" type="primary">yqeH</name>
    <name evidence="3" type="ORF">FN960_10655</name>
</gene>
<dbReference type="PANTHER" id="PTHR46434:SF1">
    <property type="entry name" value="GENETIC INTERACTOR OF PROHIBITINS 3, MITOCHONDRIAL"/>
    <property type="match status" value="1"/>
</dbReference>
<dbReference type="AlphaFoldDB" id="A0A553ZZD7"/>
<dbReference type="InterPro" id="IPR027417">
    <property type="entry name" value="P-loop_NTPase"/>
</dbReference>
<evidence type="ECO:0000259" key="2">
    <source>
        <dbReference type="Pfam" id="PF21516"/>
    </source>
</evidence>
<proteinExistence type="predicted"/>
<dbReference type="InterPro" id="IPR050896">
    <property type="entry name" value="Mito_lipid_metab_GTPase"/>
</dbReference>
<feature type="domain" description="NOA1/YqeH-like C-terminal" evidence="2">
    <location>
        <begin position="288"/>
        <end position="380"/>
    </location>
</feature>
<name>A0A553ZZD7_9BACI</name>
<comment type="caution">
    <text evidence="3">The sequence shown here is derived from an EMBL/GenBank/DDBJ whole genome shotgun (WGS) entry which is preliminary data.</text>
</comment>
<evidence type="ECO:0000313" key="3">
    <source>
        <dbReference type="EMBL" id="TSB46795.1"/>
    </source>
</evidence>
<feature type="domain" description="G" evidence="1">
    <location>
        <begin position="178"/>
        <end position="242"/>
    </location>
</feature>
<dbReference type="GO" id="GO:0005525">
    <property type="term" value="F:GTP binding"/>
    <property type="evidence" value="ECO:0007669"/>
    <property type="project" value="InterPro"/>
</dbReference>
<protein>
    <submittedName>
        <fullName evidence="3">Ribosome biogenesis GTPase YqeH</fullName>
    </submittedName>
</protein>
<reference evidence="3 4" key="1">
    <citation type="submission" date="2019-07" db="EMBL/GenBank/DDBJ databases">
        <authorList>
            <person name="Park Y.J."/>
            <person name="Jeong S.E."/>
            <person name="Jung H.S."/>
        </authorList>
    </citation>
    <scope>NUCLEOTIDE SEQUENCE [LARGE SCALE GENOMIC DNA]</scope>
    <source>
        <strain evidence="4">P16(2019)</strain>
    </source>
</reference>
<keyword evidence="4" id="KW-1185">Reference proteome</keyword>
<dbReference type="Proteomes" id="UP000318521">
    <property type="component" value="Unassembled WGS sequence"/>
</dbReference>
<dbReference type="EMBL" id="VLXZ01000005">
    <property type="protein sequence ID" value="TSB46795.1"/>
    <property type="molecule type" value="Genomic_DNA"/>
</dbReference>
<dbReference type="NCBIfam" id="TIGR03597">
    <property type="entry name" value="GTPase_YqeH"/>
    <property type="match status" value="1"/>
</dbReference>
<evidence type="ECO:0000313" key="4">
    <source>
        <dbReference type="Proteomes" id="UP000318521"/>
    </source>
</evidence>
<organism evidence="3 4">
    <name type="scientific">Alkalicoccobacillus porphyridii</name>
    <dbReference type="NCBI Taxonomy" id="2597270"/>
    <lineage>
        <taxon>Bacteria</taxon>
        <taxon>Bacillati</taxon>
        <taxon>Bacillota</taxon>
        <taxon>Bacilli</taxon>
        <taxon>Bacillales</taxon>
        <taxon>Bacillaceae</taxon>
        <taxon>Alkalicoccobacillus</taxon>
    </lineage>
</organism>